<organism evidence="1 2">
    <name type="scientific">Melastoma candidum</name>
    <dbReference type="NCBI Taxonomy" id="119954"/>
    <lineage>
        <taxon>Eukaryota</taxon>
        <taxon>Viridiplantae</taxon>
        <taxon>Streptophyta</taxon>
        <taxon>Embryophyta</taxon>
        <taxon>Tracheophyta</taxon>
        <taxon>Spermatophyta</taxon>
        <taxon>Magnoliopsida</taxon>
        <taxon>eudicotyledons</taxon>
        <taxon>Gunneridae</taxon>
        <taxon>Pentapetalae</taxon>
        <taxon>rosids</taxon>
        <taxon>malvids</taxon>
        <taxon>Myrtales</taxon>
        <taxon>Melastomataceae</taxon>
        <taxon>Melastomatoideae</taxon>
        <taxon>Melastomateae</taxon>
        <taxon>Melastoma</taxon>
    </lineage>
</organism>
<sequence>METMHKWMAIIVMLWFFAACGTIDGLDMTLKERICNGETYARHVWGFGEKAMECAVNRLVRNILEMTPKQTSYELYKSEACYSGVSAIGFSTCSAVLTEDECSQCIQQALENLFQECTHSVGAQVKLVDCRIRYENHDFPH</sequence>
<evidence type="ECO:0000313" key="2">
    <source>
        <dbReference type="Proteomes" id="UP001057402"/>
    </source>
</evidence>
<reference evidence="2" key="1">
    <citation type="journal article" date="2023" name="Front. Plant Sci.">
        <title>Chromosomal-level genome assembly of Melastoma candidum provides insights into trichome evolution.</title>
        <authorList>
            <person name="Zhong Y."/>
            <person name="Wu W."/>
            <person name="Sun C."/>
            <person name="Zou P."/>
            <person name="Liu Y."/>
            <person name="Dai S."/>
            <person name="Zhou R."/>
        </authorList>
    </citation>
    <scope>NUCLEOTIDE SEQUENCE [LARGE SCALE GENOMIC DNA]</scope>
</reference>
<accession>A0ACB9MPJ7</accession>
<protein>
    <submittedName>
        <fullName evidence="1">Uncharacterized protein</fullName>
    </submittedName>
</protein>
<comment type="caution">
    <text evidence="1">The sequence shown here is derived from an EMBL/GenBank/DDBJ whole genome shotgun (WGS) entry which is preliminary data.</text>
</comment>
<proteinExistence type="predicted"/>
<name>A0ACB9MPJ7_9MYRT</name>
<dbReference type="Proteomes" id="UP001057402">
    <property type="component" value="Chromosome 9"/>
</dbReference>
<gene>
    <name evidence="1" type="ORF">MLD38_030763</name>
</gene>
<dbReference type="EMBL" id="CM042888">
    <property type="protein sequence ID" value="KAI4325354.1"/>
    <property type="molecule type" value="Genomic_DNA"/>
</dbReference>
<keyword evidence="2" id="KW-1185">Reference proteome</keyword>
<evidence type="ECO:0000313" key="1">
    <source>
        <dbReference type="EMBL" id="KAI4325354.1"/>
    </source>
</evidence>